<accession>A0A8X8X1J4</accession>
<dbReference type="AlphaFoldDB" id="A0A8X8X1J4"/>
<dbReference type="Proteomes" id="UP000298416">
    <property type="component" value="Unassembled WGS sequence"/>
</dbReference>
<protein>
    <recommendedName>
        <fullName evidence="4">Zeta-carotene desaturase</fullName>
    </recommendedName>
</protein>
<evidence type="ECO:0008006" key="4">
    <source>
        <dbReference type="Google" id="ProtNLM"/>
    </source>
</evidence>
<evidence type="ECO:0000313" key="2">
    <source>
        <dbReference type="EMBL" id="KAG6405085.1"/>
    </source>
</evidence>
<reference evidence="2" key="1">
    <citation type="submission" date="2018-01" db="EMBL/GenBank/DDBJ databases">
        <authorList>
            <person name="Mao J.F."/>
        </authorList>
    </citation>
    <scope>NUCLEOTIDE SEQUENCE</scope>
    <source>
        <strain evidence="2">Huo1</strain>
        <tissue evidence="2">Leaf</tissue>
    </source>
</reference>
<dbReference type="GO" id="GO:0016788">
    <property type="term" value="F:hydrolase activity, acting on ester bonds"/>
    <property type="evidence" value="ECO:0007669"/>
    <property type="project" value="InterPro"/>
</dbReference>
<dbReference type="OrthoDB" id="1683520at2759"/>
<dbReference type="PANTHER" id="PTHR45650">
    <property type="entry name" value="GDSL-LIKE LIPASE/ACYLHYDROLASE-RELATED"/>
    <property type="match status" value="1"/>
</dbReference>
<reference evidence="2" key="2">
    <citation type="submission" date="2020-08" db="EMBL/GenBank/DDBJ databases">
        <title>Plant Genome Project.</title>
        <authorList>
            <person name="Zhang R.-G."/>
        </authorList>
    </citation>
    <scope>NUCLEOTIDE SEQUENCE</scope>
    <source>
        <strain evidence="2">Huo1</strain>
        <tissue evidence="2">Leaf</tissue>
    </source>
</reference>
<evidence type="ECO:0000256" key="1">
    <source>
        <dbReference type="ARBA" id="ARBA00008668"/>
    </source>
</evidence>
<evidence type="ECO:0000313" key="3">
    <source>
        <dbReference type="Proteomes" id="UP000298416"/>
    </source>
</evidence>
<dbReference type="InterPro" id="IPR035669">
    <property type="entry name" value="SGNH_plant_lipase-like"/>
</dbReference>
<dbReference type="InterPro" id="IPR051238">
    <property type="entry name" value="GDSL_esterase/lipase"/>
</dbReference>
<dbReference type="PANTHER" id="PTHR45650:SF9">
    <property type="entry name" value="SGNH HYDROLASE-TYPE ESTERASE DOMAIN-CONTAINING PROTEIN"/>
    <property type="match status" value="1"/>
</dbReference>
<dbReference type="Pfam" id="PF00657">
    <property type="entry name" value="Lipase_GDSL"/>
    <property type="match status" value="1"/>
</dbReference>
<comment type="caution">
    <text evidence="2">The sequence shown here is derived from an EMBL/GenBank/DDBJ whole genome shotgun (WGS) entry which is preliminary data.</text>
</comment>
<dbReference type="EMBL" id="PNBA02000012">
    <property type="protein sequence ID" value="KAG6405085.1"/>
    <property type="molecule type" value="Genomic_DNA"/>
</dbReference>
<gene>
    <name evidence="2" type="ORF">SASPL_132667</name>
</gene>
<dbReference type="CDD" id="cd01837">
    <property type="entry name" value="SGNH_plant_lipase_like"/>
    <property type="match status" value="1"/>
</dbReference>
<sequence length="370" mass="40593">MATITITKWIILSINILVIQTLTLTLTLTHAQQVPCFFIFGDSQTDNGNNNRLLTSAKANYRPYGIDFPGAIPTGRFTNGKNIPDFLAELLGFSNPIPTFAFRRGSDILRGLNYGSGAAGILDSSGIRQGPRFSMNEQVAIHGATTGQITAIFRNRTAADNYLRQCLYVVNIGSNDYINNYYYQKPRSLSSLIYTSDQFADQLIAQFSRQLRRLYDLGSRKVAVYGIGLIGCIPQEILLYPITNGSPCVDKINVAVGLFNARLVSLINNLNNNLPNAQFTYINATNIALGDPALIGVKVLNASCCEVQTSGPAAGQCLRDGAVCGNRKEYIFFDNFHPTEISNNVTALRSYRALLPADASPVDIERLVRQ</sequence>
<organism evidence="2">
    <name type="scientific">Salvia splendens</name>
    <name type="common">Scarlet sage</name>
    <dbReference type="NCBI Taxonomy" id="180675"/>
    <lineage>
        <taxon>Eukaryota</taxon>
        <taxon>Viridiplantae</taxon>
        <taxon>Streptophyta</taxon>
        <taxon>Embryophyta</taxon>
        <taxon>Tracheophyta</taxon>
        <taxon>Spermatophyta</taxon>
        <taxon>Magnoliopsida</taxon>
        <taxon>eudicotyledons</taxon>
        <taxon>Gunneridae</taxon>
        <taxon>Pentapetalae</taxon>
        <taxon>asterids</taxon>
        <taxon>lamiids</taxon>
        <taxon>Lamiales</taxon>
        <taxon>Lamiaceae</taxon>
        <taxon>Nepetoideae</taxon>
        <taxon>Mentheae</taxon>
        <taxon>Salviinae</taxon>
        <taxon>Salvia</taxon>
        <taxon>Salvia subgen. Calosphace</taxon>
        <taxon>core Calosphace</taxon>
    </lineage>
</organism>
<comment type="similarity">
    <text evidence="1">Belongs to the 'GDSL' lipolytic enzyme family.</text>
</comment>
<name>A0A8X8X1J4_SALSN</name>
<keyword evidence="3" id="KW-1185">Reference proteome</keyword>
<dbReference type="InterPro" id="IPR001087">
    <property type="entry name" value="GDSL"/>
</dbReference>
<proteinExistence type="inferred from homology"/>